<keyword evidence="5" id="KW-1185">Reference proteome</keyword>
<proteinExistence type="predicted"/>
<dbReference type="OMA" id="TENCKLA"/>
<dbReference type="Proteomes" id="UP000002051">
    <property type="component" value="Chromosome 5"/>
</dbReference>
<evidence type="ECO:0000313" key="5">
    <source>
        <dbReference type="Proteomes" id="UP000002051"/>
    </source>
</evidence>
<reference evidence="3 5" key="2">
    <citation type="journal article" date="2014" name="BMC Genomics">
        <title>An improved genome release (version Mt4.0) for the model legume Medicago truncatula.</title>
        <authorList>
            <person name="Tang H."/>
            <person name="Krishnakumar V."/>
            <person name="Bidwell S."/>
            <person name="Rosen B."/>
            <person name="Chan A."/>
            <person name="Zhou S."/>
            <person name="Gentzbittel L."/>
            <person name="Childs K.L."/>
            <person name="Yandell M."/>
            <person name="Gundlach H."/>
            <person name="Mayer K.F."/>
            <person name="Schwartz D.C."/>
            <person name="Town C.D."/>
        </authorList>
    </citation>
    <scope>GENOME REANNOTATION</scope>
    <source>
        <strain evidence="4 5">cv. Jemalong A17</strain>
    </source>
</reference>
<protein>
    <submittedName>
        <fullName evidence="3 4">Uncharacterized protein</fullName>
    </submittedName>
</protein>
<dbReference type="EnsemblPlants" id="AET00697">
    <property type="protein sequence ID" value="AET00697"/>
    <property type="gene ID" value="MTR_5g094910"/>
</dbReference>
<evidence type="ECO:0000313" key="3">
    <source>
        <dbReference type="EMBL" id="AET00697.1"/>
    </source>
</evidence>
<dbReference type="EMBL" id="CM001221">
    <property type="protein sequence ID" value="AET00697.1"/>
    <property type="molecule type" value="Genomic_DNA"/>
</dbReference>
<dbReference type="GO" id="GO:0005886">
    <property type="term" value="C:plasma membrane"/>
    <property type="evidence" value="ECO:0000318"/>
    <property type="project" value="GO_Central"/>
</dbReference>
<keyword evidence="1" id="KW-0175">Coiled coil</keyword>
<feature type="coiled-coil region" evidence="1">
    <location>
        <begin position="76"/>
        <end position="158"/>
    </location>
</feature>
<reference evidence="4" key="3">
    <citation type="submission" date="2015-04" db="UniProtKB">
        <authorList>
            <consortium name="EnsemblPlants"/>
        </authorList>
    </citation>
    <scope>IDENTIFICATION</scope>
    <source>
        <strain evidence="4">cv. Jemalong A17</strain>
    </source>
</reference>
<feature type="compositionally biased region" description="Polar residues" evidence="2">
    <location>
        <begin position="10"/>
        <end position="19"/>
    </location>
</feature>
<dbReference type="GO" id="GO:0051015">
    <property type="term" value="F:actin filament binding"/>
    <property type="evidence" value="ECO:0000318"/>
    <property type="project" value="GO_Central"/>
</dbReference>
<evidence type="ECO:0000256" key="2">
    <source>
        <dbReference type="SAM" id="MobiDB-lite"/>
    </source>
</evidence>
<reference evidence="3 5" key="1">
    <citation type="journal article" date="2011" name="Nature">
        <title>The Medicago genome provides insight into the evolution of rhizobial symbioses.</title>
        <authorList>
            <person name="Young N.D."/>
            <person name="Debelle F."/>
            <person name="Oldroyd G.E."/>
            <person name="Geurts R."/>
            <person name="Cannon S.B."/>
            <person name="Udvardi M.K."/>
            <person name="Benedito V.A."/>
            <person name="Mayer K.F."/>
            <person name="Gouzy J."/>
            <person name="Schoof H."/>
            <person name="Van de Peer Y."/>
            <person name="Proost S."/>
            <person name="Cook D.R."/>
            <person name="Meyers B.C."/>
            <person name="Spannagl M."/>
            <person name="Cheung F."/>
            <person name="De Mita S."/>
            <person name="Krishnakumar V."/>
            <person name="Gundlach H."/>
            <person name="Zhou S."/>
            <person name="Mudge J."/>
            <person name="Bharti A.K."/>
            <person name="Murray J.D."/>
            <person name="Naoumkina M.A."/>
            <person name="Rosen B."/>
            <person name="Silverstein K.A."/>
            <person name="Tang H."/>
            <person name="Rombauts S."/>
            <person name="Zhao P.X."/>
            <person name="Zhou P."/>
            <person name="Barbe V."/>
            <person name="Bardou P."/>
            <person name="Bechner M."/>
            <person name="Bellec A."/>
            <person name="Berger A."/>
            <person name="Berges H."/>
            <person name="Bidwell S."/>
            <person name="Bisseling T."/>
            <person name="Choisne N."/>
            <person name="Couloux A."/>
            <person name="Denny R."/>
            <person name="Deshpande S."/>
            <person name="Dai X."/>
            <person name="Doyle J.J."/>
            <person name="Dudez A.M."/>
            <person name="Farmer A.D."/>
            <person name="Fouteau S."/>
            <person name="Franken C."/>
            <person name="Gibelin C."/>
            <person name="Gish J."/>
            <person name="Goldstein S."/>
            <person name="Gonzalez A.J."/>
            <person name="Green P.J."/>
            <person name="Hallab A."/>
            <person name="Hartog M."/>
            <person name="Hua A."/>
            <person name="Humphray S.J."/>
            <person name="Jeong D.H."/>
            <person name="Jing Y."/>
            <person name="Jocker A."/>
            <person name="Kenton S.M."/>
            <person name="Kim D.J."/>
            <person name="Klee K."/>
            <person name="Lai H."/>
            <person name="Lang C."/>
            <person name="Lin S."/>
            <person name="Macmil S.L."/>
            <person name="Magdelenat G."/>
            <person name="Matthews L."/>
            <person name="McCorrison J."/>
            <person name="Monaghan E.L."/>
            <person name="Mun J.H."/>
            <person name="Najar F.Z."/>
            <person name="Nicholson C."/>
            <person name="Noirot C."/>
            <person name="O'Bleness M."/>
            <person name="Paule C.R."/>
            <person name="Poulain J."/>
            <person name="Prion F."/>
            <person name="Qin B."/>
            <person name="Qu C."/>
            <person name="Retzel E.F."/>
            <person name="Riddle C."/>
            <person name="Sallet E."/>
            <person name="Samain S."/>
            <person name="Samson N."/>
            <person name="Sanders I."/>
            <person name="Saurat O."/>
            <person name="Scarpelli C."/>
            <person name="Schiex T."/>
            <person name="Segurens B."/>
            <person name="Severin A.J."/>
            <person name="Sherrier D.J."/>
            <person name="Shi R."/>
            <person name="Sims S."/>
            <person name="Singer S.R."/>
            <person name="Sinharoy S."/>
            <person name="Sterck L."/>
            <person name="Viollet A."/>
            <person name="Wang B.B."/>
            <person name="Wang K."/>
            <person name="Wang M."/>
            <person name="Wang X."/>
            <person name="Warfsmann J."/>
            <person name="Weissenbach J."/>
            <person name="White D.D."/>
            <person name="White J.D."/>
            <person name="Wiley G.B."/>
            <person name="Wincker P."/>
            <person name="Xing Y."/>
            <person name="Yang L."/>
            <person name="Yao Z."/>
            <person name="Ying F."/>
            <person name="Zhai J."/>
            <person name="Zhou L."/>
            <person name="Zuber A."/>
            <person name="Denarie J."/>
            <person name="Dixon R.A."/>
            <person name="May G.D."/>
            <person name="Schwartz D.C."/>
            <person name="Rogers J."/>
            <person name="Quetier F."/>
            <person name="Town C.D."/>
            <person name="Roe B.A."/>
        </authorList>
    </citation>
    <scope>NUCLEOTIDE SEQUENCE [LARGE SCALE GENOMIC DNA]</scope>
    <source>
        <strain evidence="3">A17</strain>
        <strain evidence="4 5">cv. Jemalong A17</strain>
    </source>
</reference>
<gene>
    <name evidence="4" type="primary">11437107</name>
    <name evidence="3" type="ordered locus">MTR_5g094910</name>
</gene>
<accession>G7K4I1</accession>
<evidence type="ECO:0000313" key="4">
    <source>
        <dbReference type="EnsemblPlants" id="AET00697"/>
    </source>
</evidence>
<dbReference type="OrthoDB" id="1423221at2759"/>
<evidence type="ECO:0000256" key="1">
    <source>
        <dbReference type="SAM" id="Coils"/>
    </source>
</evidence>
<dbReference type="KEGG" id="mtr:11437107"/>
<sequence length="383" mass="43714">MNIQPKIEPGSSSPTNPKNNLEDNPIHDLVKILCVLESRDLRLREEFHLERLSRLHAEFESKKREEMFEKGNGKTIQELQKKNNELEVEVMNLKEKLVDGSNEVGVLRTKIVELESEILELRKLNEKMLEDNNELVVLREMIGKLEHEVLELRKLKKKWFDDSNAHDEVRSKVRVMEGDKNDLAGLKIETGELKETMKKNLETISELRKENDKRTVEILLGGFYKKFRGMTGRVSRFDDDTNFEENQEDDVSDDEFRNVDAHHTLGVSDAHGASSGKGTMKVKKDIEIMHFDDNNDDDERCMSQGVHEMNAIYGIAVKNEDPTPSSSLAVQLGTKFANAVNTVKRKFSFSDSETSTSSSSDDSLFLDNLTGRSEVSLAKKKKL</sequence>
<organism evidence="3 5">
    <name type="scientific">Medicago truncatula</name>
    <name type="common">Barrel medic</name>
    <name type="synonym">Medicago tribuloides</name>
    <dbReference type="NCBI Taxonomy" id="3880"/>
    <lineage>
        <taxon>Eukaryota</taxon>
        <taxon>Viridiplantae</taxon>
        <taxon>Streptophyta</taxon>
        <taxon>Embryophyta</taxon>
        <taxon>Tracheophyta</taxon>
        <taxon>Spermatophyta</taxon>
        <taxon>Magnoliopsida</taxon>
        <taxon>eudicotyledons</taxon>
        <taxon>Gunneridae</taxon>
        <taxon>Pentapetalae</taxon>
        <taxon>rosids</taxon>
        <taxon>fabids</taxon>
        <taxon>Fabales</taxon>
        <taxon>Fabaceae</taxon>
        <taxon>Papilionoideae</taxon>
        <taxon>50 kb inversion clade</taxon>
        <taxon>NPAAA clade</taxon>
        <taxon>Hologalegina</taxon>
        <taxon>IRL clade</taxon>
        <taxon>Trifolieae</taxon>
        <taxon>Medicago</taxon>
    </lineage>
</organism>
<dbReference type="AlphaFoldDB" id="G7K4I1"/>
<name>G7K4I1_MEDTR</name>
<dbReference type="PaxDb" id="3880-AET00697"/>
<dbReference type="HOGENOM" id="CLU_045610_0_0_1"/>
<feature type="region of interest" description="Disordered" evidence="2">
    <location>
        <begin position="1"/>
        <end position="23"/>
    </location>
</feature>